<proteinExistence type="predicted"/>
<dbReference type="AlphaFoldDB" id="A0A4Y8WP56"/>
<dbReference type="OrthoDB" id="9803687at2"/>
<evidence type="ECO:0000313" key="2">
    <source>
        <dbReference type="Proteomes" id="UP000297225"/>
    </source>
</evidence>
<sequence length="184" mass="21055">MNENEYNLRAEEEEAWGDDELTAIDLSIPFLLEKADWTKFFNTLGYDGQYPFLLYSHEDAEVLHDRLLAEVNRTQILQGHNKLQCDLYTRFGDYEGKVVGFVWLAISGTRAFAPDLLDNLQWLLQSGTTTYLEHAYTSHGAEAELTWLETPTQYPAYATVEAHQPPQSNLQLADRLSIATILPR</sequence>
<organism evidence="1 2">
    <name type="scientific">Porphyromonas levii</name>
    <dbReference type="NCBI Taxonomy" id="28114"/>
    <lineage>
        <taxon>Bacteria</taxon>
        <taxon>Pseudomonadati</taxon>
        <taxon>Bacteroidota</taxon>
        <taxon>Bacteroidia</taxon>
        <taxon>Bacteroidales</taxon>
        <taxon>Porphyromonadaceae</taxon>
        <taxon>Porphyromonas</taxon>
    </lineage>
</organism>
<dbReference type="STRING" id="1122973.GCA_000379925_00553"/>
<dbReference type="Proteomes" id="UP000297225">
    <property type="component" value="Unassembled WGS sequence"/>
</dbReference>
<evidence type="ECO:0000313" key="1">
    <source>
        <dbReference type="EMBL" id="TFH95137.1"/>
    </source>
</evidence>
<accession>A0A4Y8WP56</accession>
<dbReference type="EMBL" id="SPNC01000064">
    <property type="protein sequence ID" value="TFH95137.1"/>
    <property type="molecule type" value="Genomic_DNA"/>
</dbReference>
<gene>
    <name evidence="1" type="ORF">E4P47_05180</name>
</gene>
<protein>
    <submittedName>
        <fullName evidence="1">Uncharacterized protein</fullName>
    </submittedName>
</protein>
<keyword evidence="2" id="KW-1185">Reference proteome</keyword>
<dbReference type="RefSeq" id="WP_134849928.1">
    <property type="nucleotide sequence ID" value="NZ_CP197400.1"/>
</dbReference>
<name>A0A4Y8WP56_9PORP</name>
<reference evidence="1 2" key="1">
    <citation type="submission" date="2019-03" db="EMBL/GenBank/DDBJ databases">
        <title>Porphyromonas levii Isolated from the Uterus of Dairy Cows.</title>
        <authorList>
            <person name="Francis A.M."/>
        </authorList>
    </citation>
    <scope>NUCLEOTIDE SEQUENCE [LARGE SCALE GENOMIC DNA]</scope>
    <source>
        <strain evidence="1 2">AF5678</strain>
    </source>
</reference>
<comment type="caution">
    <text evidence="1">The sequence shown here is derived from an EMBL/GenBank/DDBJ whole genome shotgun (WGS) entry which is preliminary data.</text>
</comment>